<dbReference type="InterPro" id="IPR036388">
    <property type="entry name" value="WH-like_DNA-bd_sf"/>
</dbReference>
<keyword evidence="1" id="KW-0805">Transcription regulation</keyword>
<dbReference type="SMART" id="SM01012">
    <property type="entry name" value="ANTAR"/>
    <property type="match status" value="1"/>
</dbReference>
<dbReference type="GO" id="GO:0003723">
    <property type="term" value="F:RNA binding"/>
    <property type="evidence" value="ECO:0007669"/>
    <property type="project" value="InterPro"/>
</dbReference>
<dbReference type="Pfam" id="PF13185">
    <property type="entry name" value="GAF_2"/>
    <property type="match status" value="1"/>
</dbReference>
<dbReference type="STRING" id="1408250.Q760_17005"/>
<evidence type="ECO:0000313" key="4">
    <source>
        <dbReference type="EMBL" id="KGM01875.1"/>
    </source>
</evidence>
<dbReference type="InterPro" id="IPR003018">
    <property type="entry name" value="GAF"/>
</dbReference>
<dbReference type="OrthoDB" id="4824831at2"/>
<accession>A0A0A0B4W9</accession>
<dbReference type="Gene3D" id="3.30.450.40">
    <property type="match status" value="1"/>
</dbReference>
<evidence type="ECO:0000313" key="5">
    <source>
        <dbReference type="Proteomes" id="UP000029833"/>
    </source>
</evidence>
<evidence type="ECO:0000256" key="2">
    <source>
        <dbReference type="ARBA" id="ARBA00023163"/>
    </source>
</evidence>
<dbReference type="InterPro" id="IPR005561">
    <property type="entry name" value="ANTAR"/>
</dbReference>
<organism evidence="4 5">
    <name type="scientific">Cellulomonas cellasea DSM 20118</name>
    <dbReference type="NCBI Taxonomy" id="1408250"/>
    <lineage>
        <taxon>Bacteria</taxon>
        <taxon>Bacillati</taxon>
        <taxon>Actinomycetota</taxon>
        <taxon>Actinomycetes</taxon>
        <taxon>Micrococcales</taxon>
        <taxon>Cellulomonadaceae</taxon>
        <taxon>Cellulomonas</taxon>
    </lineage>
</organism>
<dbReference type="EMBL" id="AXNT01000078">
    <property type="protein sequence ID" value="KGM01875.1"/>
    <property type="molecule type" value="Genomic_DNA"/>
</dbReference>
<dbReference type="Proteomes" id="UP000029833">
    <property type="component" value="Unassembled WGS sequence"/>
</dbReference>
<dbReference type="SUPFAM" id="SSF55781">
    <property type="entry name" value="GAF domain-like"/>
    <property type="match status" value="1"/>
</dbReference>
<evidence type="ECO:0000259" key="3">
    <source>
        <dbReference type="PROSITE" id="PS50921"/>
    </source>
</evidence>
<proteinExistence type="predicted"/>
<dbReference type="Gene3D" id="1.10.10.10">
    <property type="entry name" value="Winged helix-like DNA-binding domain superfamily/Winged helix DNA-binding domain"/>
    <property type="match status" value="1"/>
</dbReference>
<name>A0A0A0B4W9_9CELL</name>
<evidence type="ECO:0000256" key="1">
    <source>
        <dbReference type="ARBA" id="ARBA00023015"/>
    </source>
</evidence>
<dbReference type="Pfam" id="PF03861">
    <property type="entry name" value="ANTAR"/>
    <property type="match status" value="1"/>
</dbReference>
<dbReference type="PROSITE" id="PS50921">
    <property type="entry name" value="ANTAR"/>
    <property type="match status" value="1"/>
</dbReference>
<protein>
    <recommendedName>
        <fullName evidence="3">ANTAR domain-containing protein</fullName>
    </recommendedName>
</protein>
<dbReference type="InterPro" id="IPR029016">
    <property type="entry name" value="GAF-like_dom_sf"/>
</dbReference>
<dbReference type="RefSeq" id="WP_034630882.1">
    <property type="nucleotide sequence ID" value="NZ_AXNT01000078.1"/>
</dbReference>
<feature type="domain" description="ANTAR" evidence="3">
    <location>
        <begin position="163"/>
        <end position="224"/>
    </location>
</feature>
<reference evidence="4 5" key="1">
    <citation type="submission" date="2013-10" db="EMBL/GenBank/DDBJ databases">
        <authorList>
            <person name="Wang G."/>
            <person name="Zhuang W."/>
        </authorList>
    </citation>
    <scope>NUCLEOTIDE SEQUENCE [LARGE SCALE GENOMIC DNA]</scope>
    <source>
        <strain evidence="4 5">DSM 20118</strain>
    </source>
</reference>
<keyword evidence="5" id="KW-1185">Reference proteome</keyword>
<sequence>MEPVPETAEVLRSLNQTSERDLAEMIDALAERVVAIVPSCVGLSVSLVDSGLTFTLVATTEQVAALDAVQYVASGPCVESASTGDEIQLDDVLDEARWQHFARAAAAQDVRSTLSLPLAAGGGIAGAVNLYAADPRAFAGVEEELRRAVGGGQDLGVSNADLPFRTRESARGATRTLDELDLVEQAVGFVMAEQRVGADEARRRLTDAAERAGVDVPSAARALMLRR</sequence>
<dbReference type="AlphaFoldDB" id="A0A0A0B4W9"/>
<keyword evidence="2" id="KW-0804">Transcription</keyword>
<comment type="caution">
    <text evidence="4">The sequence shown here is derived from an EMBL/GenBank/DDBJ whole genome shotgun (WGS) entry which is preliminary data.</text>
</comment>
<gene>
    <name evidence="4" type="ORF">Q760_17005</name>
</gene>